<feature type="non-terminal residue" evidence="1">
    <location>
        <position position="38"/>
    </location>
</feature>
<accession>A0A2K3MAB1</accession>
<reference evidence="1 2" key="1">
    <citation type="journal article" date="2014" name="Am. J. Bot.">
        <title>Genome assembly and annotation for red clover (Trifolium pratense; Fabaceae).</title>
        <authorList>
            <person name="Istvanek J."/>
            <person name="Jaros M."/>
            <person name="Krenek A."/>
            <person name="Repkova J."/>
        </authorList>
    </citation>
    <scope>NUCLEOTIDE SEQUENCE [LARGE SCALE GENOMIC DNA]</scope>
    <source>
        <strain evidence="2">cv. Tatra</strain>
        <tissue evidence="1">Young leaves</tissue>
    </source>
</reference>
<evidence type="ECO:0000313" key="1">
    <source>
        <dbReference type="EMBL" id="PNX87725.1"/>
    </source>
</evidence>
<dbReference type="EMBL" id="ASHM01054613">
    <property type="protein sequence ID" value="PNX87725.1"/>
    <property type="molecule type" value="Genomic_DNA"/>
</dbReference>
<reference evidence="1 2" key="2">
    <citation type="journal article" date="2017" name="Front. Plant Sci.">
        <title>Gene Classification and Mining of Molecular Markers Useful in Red Clover (Trifolium pratense) Breeding.</title>
        <authorList>
            <person name="Istvanek J."/>
            <person name="Dluhosova J."/>
            <person name="Dluhos P."/>
            <person name="Patkova L."/>
            <person name="Nedelnik J."/>
            <person name="Repkova J."/>
        </authorList>
    </citation>
    <scope>NUCLEOTIDE SEQUENCE [LARGE SCALE GENOMIC DNA]</scope>
    <source>
        <strain evidence="2">cv. Tatra</strain>
        <tissue evidence="1">Young leaves</tissue>
    </source>
</reference>
<comment type="caution">
    <text evidence="1">The sequence shown here is derived from an EMBL/GenBank/DDBJ whole genome shotgun (WGS) entry which is preliminary data.</text>
</comment>
<gene>
    <name evidence="1" type="ORF">L195_g043819</name>
</gene>
<organism evidence="1 2">
    <name type="scientific">Trifolium pratense</name>
    <name type="common">Red clover</name>
    <dbReference type="NCBI Taxonomy" id="57577"/>
    <lineage>
        <taxon>Eukaryota</taxon>
        <taxon>Viridiplantae</taxon>
        <taxon>Streptophyta</taxon>
        <taxon>Embryophyta</taxon>
        <taxon>Tracheophyta</taxon>
        <taxon>Spermatophyta</taxon>
        <taxon>Magnoliopsida</taxon>
        <taxon>eudicotyledons</taxon>
        <taxon>Gunneridae</taxon>
        <taxon>Pentapetalae</taxon>
        <taxon>rosids</taxon>
        <taxon>fabids</taxon>
        <taxon>Fabales</taxon>
        <taxon>Fabaceae</taxon>
        <taxon>Papilionoideae</taxon>
        <taxon>50 kb inversion clade</taxon>
        <taxon>NPAAA clade</taxon>
        <taxon>Hologalegina</taxon>
        <taxon>IRL clade</taxon>
        <taxon>Trifolieae</taxon>
        <taxon>Trifolium</taxon>
    </lineage>
</organism>
<proteinExistence type="predicted"/>
<sequence>MLRQEPEGGILFINSVKAAKQQRHDVTSALFDEIWIVK</sequence>
<name>A0A2K3MAB1_TRIPR</name>
<dbReference type="Proteomes" id="UP000236291">
    <property type="component" value="Unassembled WGS sequence"/>
</dbReference>
<evidence type="ECO:0000313" key="2">
    <source>
        <dbReference type="Proteomes" id="UP000236291"/>
    </source>
</evidence>
<dbReference type="AlphaFoldDB" id="A0A2K3MAB1"/>
<protein>
    <submittedName>
        <fullName evidence="1">Uncharacterized protein</fullName>
    </submittedName>
</protein>